<feature type="region of interest" description="Disordered" evidence="1">
    <location>
        <begin position="99"/>
        <end position="156"/>
    </location>
</feature>
<gene>
    <name evidence="2" type="ORF">G3I70_15370</name>
</gene>
<reference evidence="2 3" key="1">
    <citation type="submission" date="2020-01" db="EMBL/GenBank/DDBJ databases">
        <title>Insect and environment-associated Actinomycetes.</title>
        <authorList>
            <person name="Currrie C."/>
            <person name="Chevrette M."/>
            <person name="Carlson C."/>
            <person name="Stubbendieck R."/>
            <person name="Wendt-Pienkowski E."/>
        </authorList>
    </citation>
    <scope>NUCLEOTIDE SEQUENCE [LARGE SCALE GENOMIC DNA]</scope>
    <source>
        <strain evidence="2 3">SID10258</strain>
    </source>
</reference>
<comment type="caution">
    <text evidence="2">The sequence shown here is derived from an EMBL/GenBank/DDBJ whole genome shotgun (WGS) entry which is preliminary data.</text>
</comment>
<organism evidence="2 3">
    <name type="scientific">Actinomadura bangladeshensis</name>
    <dbReference type="NCBI Taxonomy" id="453573"/>
    <lineage>
        <taxon>Bacteria</taxon>
        <taxon>Bacillati</taxon>
        <taxon>Actinomycetota</taxon>
        <taxon>Actinomycetes</taxon>
        <taxon>Streptosporangiales</taxon>
        <taxon>Thermomonosporaceae</taxon>
        <taxon>Actinomadura</taxon>
    </lineage>
</organism>
<proteinExistence type="predicted"/>
<feature type="region of interest" description="Disordered" evidence="1">
    <location>
        <begin position="1"/>
        <end position="20"/>
    </location>
</feature>
<dbReference type="AlphaFoldDB" id="A0A6L9QEE0"/>
<feature type="compositionally biased region" description="Basic and acidic residues" evidence="1">
    <location>
        <begin position="124"/>
        <end position="139"/>
    </location>
</feature>
<dbReference type="Proteomes" id="UP000475532">
    <property type="component" value="Unassembled WGS sequence"/>
</dbReference>
<evidence type="ECO:0000256" key="1">
    <source>
        <dbReference type="SAM" id="MobiDB-lite"/>
    </source>
</evidence>
<dbReference type="EMBL" id="JAAGLI010000379">
    <property type="protein sequence ID" value="NEA23857.1"/>
    <property type="molecule type" value="Genomic_DNA"/>
</dbReference>
<evidence type="ECO:0008006" key="4">
    <source>
        <dbReference type="Google" id="ProtNLM"/>
    </source>
</evidence>
<name>A0A6L9QEE0_9ACTN</name>
<accession>A0A6L9QEE0</accession>
<dbReference type="RefSeq" id="WP_163056612.1">
    <property type="nucleotide sequence ID" value="NZ_JAAGLI010000379.1"/>
</dbReference>
<feature type="compositionally biased region" description="Basic residues" evidence="1">
    <location>
        <begin position="105"/>
        <end position="123"/>
    </location>
</feature>
<feature type="compositionally biased region" description="Pro residues" evidence="1">
    <location>
        <begin position="147"/>
        <end position="156"/>
    </location>
</feature>
<evidence type="ECO:0000313" key="3">
    <source>
        <dbReference type="Proteomes" id="UP000475532"/>
    </source>
</evidence>
<evidence type="ECO:0000313" key="2">
    <source>
        <dbReference type="EMBL" id="NEA23857.1"/>
    </source>
</evidence>
<sequence>MQDQTVDQAGRPGGGSGPALGVLAVAGALVPRFTDTLTGSSPAVDGSQSARAERLLSERFGGGVIEDLVVVFDSASRPVSDPQARGAVERGLAELRRQPGVARVRPLRNRRADLRRRTHRAGRRRVDGRRARAAEDRPPRSRTRWTAPPPARSPST</sequence>
<protein>
    <recommendedName>
        <fullName evidence="4">Membrane transport protein MMPL domain-containing protein</fullName>
    </recommendedName>
</protein>